<dbReference type="OrthoDB" id="2507295at2759"/>
<dbReference type="EMBL" id="DS178395">
    <property type="protein sequence ID" value="EFP93488.2"/>
    <property type="molecule type" value="Genomic_DNA"/>
</dbReference>
<dbReference type="HOGENOM" id="CLU_994458_0_0_1"/>
<feature type="region of interest" description="Disordered" evidence="1">
    <location>
        <begin position="151"/>
        <end position="244"/>
    </location>
</feature>
<accession>E3LAB3</accession>
<dbReference type="AlphaFoldDB" id="E3LAB3"/>
<reference key="1">
    <citation type="submission" date="2007-01" db="EMBL/GenBank/DDBJ databases">
        <title>The Genome Sequence of Puccinia graminis f. sp. tritici Strain CRL 75-36-700-3.</title>
        <authorList>
            <consortium name="The Broad Institute Genome Sequencing Platform"/>
            <person name="Birren B."/>
            <person name="Lander E."/>
            <person name="Galagan J."/>
            <person name="Nusbaum C."/>
            <person name="Devon K."/>
            <person name="Cuomo C."/>
            <person name="Jaffe D."/>
            <person name="Butler J."/>
            <person name="Alvarez P."/>
            <person name="Gnerre S."/>
            <person name="Grabherr M."/>
            <person name="Mauceli E."/>
            <person name="Brockman W."/>
            <person name="Young S."/>
            <person name="LaButti K."/>
            <person name="Sykes S."/>
            <person name="DeCaprio D."/>
            <person name="Crawford M."/>
            <person name="Koehrsen M."/>
            <person name="Engels R."/>
            <person name="Montgomery P."/>
            <person name="Pearson M."/>
            <person name="Howarth C."/>
            <person name="Larson L."/>
            <person name="White J."/>
            <person name="Zeng Q."/>
            <person name="Kodira C."/>
            <person name="Yandava C."/>
            <person name="Alvarado L."/>
            <person name="O'Leary S."/>
            <person name="Szabo L."/>
            <person name="Dean R."/>
            <person name="Schein J."/>
        </authorList>
    </citation>
    <scope>NUCLEOTIDE SEQUENCE</scope>
    <source>
        <strain>CRL 75-36-700-3</strain>
    </source>
</reference>
<dbReference type="InParanoid" id="E3LAB3"/>
<dbReference type="VEuPathDB" id="FungiDB:PGTG_19464"/>
<name>E3LAB3_PUCGT</name>
<reference evidence="3" key="2">
    <citation type="journal article" date="2011" name="Proc. Natl. Acad. Sci. U.S.A.">
        <title>Obligate biotrophy features unraveled by the genomic analysis of rust fungi.</title>
        <authorList>
            <person name="Duplessis S."/>
            <person name="Cuomo C.A."/>
            <person name="Lin Y.-C."/>
            <person name="Aerts A."/>
            <person name="Tisserant E."/>
            <person name="Veneault-Fourrey C."/>
            <person name="Joly D.L."/>
            <person name="Hacquard S."/>
            <person name="Amselem J."/>
            <person name="Cantarel B.L."/>
            <person name="Chiu R."/>
            <person name="Coutinho P.M."/>
            <person name="Feau N."/>
            <person name="Field M."/>
            <person name="Frey P."/>
            <person name="Gelhaye E."/>
            <person name="Goldberg J."/>
            <person name="Grabherr M.G."/>
            <person name="Kodira C.D."/>
            <person name="Kohler A."/>
            <person name="Kuees U."/>
            <person name="Lindquist E.A."/>
            <person name="Lucas S.M."/>
            <person name="Mago R."/>
            <person name="Mauceli E."/>
            <person name="Morin E."/>
            <person name="Murat C."/>
            <person name="Pangilinan J.L."/>
            <person name="Park R."/>
            <person name="Pearson M."/>
            <person name="Quesneville H."/>
            <person name="Rouhier N."/>
            <person name="Sakthikumar S."/>
            <person name="Salamov A.A."/>
            <person name="Schmutz J."/>
            <person name="Selles B."/>
            <person name="Shapiro H."/>
            <person name="Tanguay P."/>
            <person name="Tuskan G.A."/>
            <person name="Henrissat B."/>
            <person name="Van de Peer Y."/>
            <person name="Rouze P."/>
            <person name="Ellis J.G."/>
            <person name="Dodds P.N."/>
            <person name="Schein J.E."/>
            <person name="Zhong S."/>
            <person name="Hamelin R.C."/>
            <person name="Grigoriev I.V."/>
            <person name="Szabo L.J."/>
            <person name="Martin F."/>
        </authorList>
    </citation>
    <scope>NUCLEOTIDE SEQUENCE [LARGE SCALE GENOMIC DNA]</scope>
    <source>
        <strain evidence="3">CRL 75-36-700-3 / race SCCL</strain>
    </source>
</reference>
<proteinExistence type="predicted"/>
<sequence>MFSPIFDSSFSMDSSTTNNNNETESGFLSAKLTLDMSFNRNPEGRFACDDVDPLEQQGPDFVQPTPSFGSIAEEYSGLEGLLEAWKFPLRTDFARGIIWGPFRHYRGNSYAELASPETAIENLRSYAEHAMFPARIPQAPVRRQRIFPILRAPQPQQQQPQSTPSSIPTTSASTTTKSSSKRRRRPSTTSFIIPREPRPSRAAAIKSAQLQLAARTAAQKPLSSSSRRPRRPSPPQPTSANKKPKFIHLEIAVQPSPKSDLPIRRIRLCATSLLKYGDLL</sequence>
<evidence type="ECO:0000256" key="1">
    <source>
        <dbReference type="SAM" id="MobiDB-lite"/>
    </source>
</evidence>
<evidence type="ECO:0000313" key="3">
    <source>
        <dbReference type="Proteomes" id="UP000008783"/>
    </source>
</evidence>
<protein>
    <submittedName>
        <fullName evidence="2">Uncharacterized protein</fullName>
    </submittedName>
</protein>
<dbReference type="RefSeq" id="XP_003337907.2">
    <property type="nucleotide sequence ID" value="XM_003337859.2"/>
</dbReference>
<dbReference type="KEGG" id="pgr:PGTG_19464"/>
<gene>
    <name evidence="2" type="ORF">PGTG_19464</name>
</gene>
<dbReference type="GeneID" id="10544331"/>
<dbReference type="Proteomes" id="UP000008783">
    <property type="component" value="Unassembled WGS sequence"/>
</dbReference>
<evidence type="ECO:0000313" key="2">
    <source>
        <dbReference type="EMBL" id="EFP93488.2"/>
    </source>
</evidence>
<organism evidence="2 3">
    <name type="scientific">Puccinia graminis f. sp. tritici (strain CRL 75-36-700-3 / race SCCL)</name>
    <name type="common">Black stem rust fungus</name>
    <dbReference type="NCBI Taxonomy" id="418459"/>
    <lineage>
        <taxon>Eukaryota</taxon>
        <taxon>Fungi</taxon>
        <taxon>Dikarya</taxon>
        <taxon>Basidiomycota</taxon>
        <taxon>Pucciniomycotina</taxon>
        <taxon>Pucciniomycetes</taxon>
        <taxon>Pucciniales</taxon>
        <taxon>Pucciniaceae</taxon>
        <taxon>Puccinia</taxon>
    </lineage>
</organism>
<feature type="compositionally biased region" description="Low complexity" evidence="1">
    <location>
        <begin position="208"/>
        <end position="226"/>
    </location>
</feature>
<feature type="region of interest" description="Disordered" evidence="1">
    <location>
        <begin position="1"/>
        <end position="23"/>
    </location>
</feature>
<feature type="compositionally biased region" description="Low complexity" evidence="1">
    <location>
        <begin position="151"/>
        <end position="178"/>
    </location>
</feature>
<keyword evidence="3" id="KW-1185">Reference proteome</keyword>